<dbReference type="Proteomes" id="UP001059475">
    <property type="component" value="Chromosome"/>
</dbReference>
<organism evidence="2 3">
    <name type="scientific">Bartonella harrusi</name>
    <dbReference type="NCBI Taxonomy" id="2961895"/>
    <lineage>
        <taxon>Bacteria</taxon>
        <taxon>Pseudomonadati</taxon>
        <taxon>Pseudomonadota</taxon>
        <taxon>Alphaproteobacteria</taxon>
        <taxon>Hyphomicrobiales</taxon>
        <taxon>Bartonellaceae</taxon>
        <taxon>Bartonella</taxon>
    </lineage>
</organism>
<feature type="transmembrane region" description="Helical" evidence="1">
    <location>
        <begin position="6"/>
        <end position="27"/>
    </location>
</feature>
<name>A0ABY5ETP4_9HYPH</name>
<keyword evidence="1" id="KW-0812">Transmembrane</keyword>
<keyword evidence="3" id="KW-1185">Reference proteome</keyword>
<accession>A0ABY5ETP4</accession>
<evidence type="ECO:0000256" key="1">
    <source>
        <dbReference type="SAM" id="Phobius"/>
    </source>
</evidence>
<dbReference type="EMBL" id="CP101114">
    <property type="protein sequence ID" value="UTO28786.1"/>
    <property type="molecule type" value="Genomic_DNA"/>
</dbReference>
<protein>
    <submittedName>
        <fullName evidence="2">Uncharacterized protein</fullName>
    </submittedName>
</protein>
<keyword evidence="1" id="KW-1133">Transmembrane helix</keyword>
<reference evidence="2" key="1">
    <citation type="submission" date="2022-07" db="EMBL/GenBank/DDBJ databases">
        <title>First report of Bartonella spp. in marsupials in Brazil, with a description of Bartonella harrusi sp. nov. and new proposal for taxonomic reclassification of species of the genus Bartonella.</title>
        <authorList>
            <person name="Amaral R.B."/>
        </authorList>
    </citation>
    <scope>NUCLEOTIDE SEQUENCE</scope>
    <source>
        <strain evidence="2">117A</strain>
    </source>
</reference>
<evidence type="ECO:0000313" key="2">
    <source>
        <dbReference type="EMBL" id="UTO28786.1"/>
    </source>
</evidence>
<evidence type="ECO:0000313" key="3">
    <source>
        <dbReference type="Proteomes" id="UP001059475"/>
    </source>
</evidence>
<proteinExistence type="predicted"/>
<keyword evidence="1" id="KW-0472">Membrane</keyword>
<sequence>MVGKTGTGIAMFILNVIIIGAVIEVIELHISKSFVYKVIAFIFFVDNVVQQSLSGMDLVMGY</sequence>
<dbReference type="RefSeq" id="WP_254770653.1">
    <property type="nucleotide sequence ID" value="NZ_CP101114.1"/>
</dbReference>
<gene>
    <name evidence="2" type="ORF">NMK50_01875</name>
</gene>